<organism evidence="7 8">
    <name type="scientific">Polarella glacialis</name>
    <name type="common">Dinoflagellate</name>
    <dbReference type="NCBI Taxonomy" id="89957"/>
    <lineage>
        <taxon>Eukaryota</taxon>
        <taxon>Sar</taxon>
        <taxon>Alveolata</taxon>
        <taxon>Dinophyceae</taxon>
        <taxon>Suessiales</taxon>
        <taxon>Suessiaceae</taxon>
        <taxon>Polarella</taxon>
    </lineage>
</organism>
<dbReference type="InterPro" id="IPR038508">
    <property type="entry name" value="ArfGAP_dom_sf"/>
</dbReference>
<gene>
    <name evidence="7" type="ORF">PGLA2088_LOCUS13627</name>
</gene>
<reference evidence="7" key="1">
    <citation type="submission" date="2021-02" db="EMBL/GenBank/DDBJ databases">
        <authorList>
            <person name="Dougan E. K."/>
            <person name="Rhodes N."/>
            <person name="Thang M."/>
            <person name="Chan C."/>
        </authorList>
    </citation>
    <scope>NUCLEOTIDE SEQUENCE</scope>
</reference>
<keyword evidence="2" id="KW-0479">Metal-binding</keyword>
<dbReference type="CDD" id="cd08830">
    <property type="entry name" value="ArfGap_ArfGap1"/>
    <property type="match status" value="1"/>
</dbReference>
<feature type="non-terminal residue" evidence="7">
    <location>
        <position position="285"/>
    </location>
</feature>
<dbReference type="InterPro" id="IPR037278">
    <property type="entry name" value="ARFGAP/RecO"/>
</dbReference>
<dbReference type="SUPFAM" id="SSF57863">
    <property type="entry name" value="ArfGap/RecO-like zinc finger"/>
    <property type="match status" value="1"/>
</dbReference>
<evidence type="ECO:0000259" key="6">
    <source>
        <dbReference type="PROSITE" id="PS50115"/>
    </source>
</evidence>
<dbReference type="PROSITE" id="PS50115">
    <property type="entry name" value="ARFGAP"/>
    <property type="match status" value="1"/>
</dbReference>
<name>A0A813J0N9_POLGL</name>
<evidence type="ECO:0000256" key="3">
    <source>
        <dbReference type="ARBA" id="ARBA00022771"/>
    </source>
</evidence>
<dbReference type="Pfam" id="PF01412">
    <property type="entry name" value="ArfGap"/>
    <property type="match status" value="1"/>
</dbReference>
<dbReference type="GO" id="GO:0005096">
    <property type="term" value="F:GTPase activator activity"/>
    <property type="evidence" value="ECO:0007669"/>
    <property type="project" value="UniProtKB-KW"/>
</dbReference>
<dbReference type="EMBL" id="CAJNNW010016354">
    <property type="protein sequence ID" value="CAE8658928.1"/>
    <property type="molecule type" value="Genomic_DNA"/>
</dbReference>
<dbReference type="PRINTS" id="PR00405">
    <property type="entry name" value="REVINTRACTNG"/>
</dbReference>
<keyword evidence="1" id="KW-0343">GTPase activation</keyword>
<evidence type="ECO:0000256" key="4">
    <source>
        <dbReference type="ARBA" id="ARBA00022833"/>
    </source>
</evidence>
<dbReference type="PANTHER" id="PTHR45686:SF4">
    <property type="entry name" value="ADP-RIBOSYLATION FACTOR GTPASE ACTIVATING PROTEIN 3, ISOFORM H"/>
    <property type="match status" value="1"/>
</dbReference>
<keyword evidence="3 5" id="KW-0863">Zinc-finger</keyword>
<dbReference type="GO" id="GO:0048205">
    <property type="term" value="P:COPI coating of Golgi vesicle"/>
    <property type="evidence" value="ECO:0007669"/>
    <property type="project" value="TreeGrafter"/>
</dbReference>
<dbReference type="Gene3D" id="1.10.220.150">
    <property type="entry name" value="Arf GTPase activating protein"/>
    <property type="match status" value="1"/>
</dbReference>
<evidence type="ECO:0000256" key="1">
    <source>
        <dbReference type="ARBA" id="ARBA00022468"/>
    </source>
</evidence>
<dbReference type="SMART" id="SM00105">
    <property type="entry name" value="ArfGap"/>
    <property type="match status" value="1"/>
</dbReference>
<dbReference type="GO" id="GO:0000139">
    <property type="term" value="C:Golgi membrane"/>
    <property type="evidence" value="ECO:0007669"/>
    <property type="project" value="GOC"/>
</dbReference>
<evidence type="ECO:0000313" key="8">
    <source>
        <dbReference type="Proteomes" id="UP000626109"/>
    </source>
</evidence>
<accession>A0A813J0N9</accession>
<comment type="caution">
    <text evidence="7">The sequence shown here is derived from an EMBL/GenBank/DDBJ whole genome shotgun (WGS) entry which is preliminary data.</text>
</comment>
<proteinExistence type="predicted"/>
<evidence type="ECO:0000256" key="5">
    <source>
        <dbReference type="PROSITE-ProRule" id="PRU00288"/>
    </source>
</evidence>
<dbReference type="PANTHER" id="PTHR45686">
    <property type="entry name" value="ADP-RIBOSYLATION FACTOR GTPASE ACTIVATING PROTEIN 3, ISOFORM H-RELATED"/>
    <property type="match status" value="1"/>
</dbReference>
<dbReference type="GO" id="GO:0008270">
    <property type="term" value="F:zinc ion binding"/>
    <property type="evidence" value="ECO:0007669"/>
    <property type="project" value="UniProtKB-KW"/>
</dbReference>
<sequence>PVIDPAAQEFFRQQRIEDAANDACADCGTSDPQWASVSHGVYISIDASGVHRSLGVQVSFVQSLKMDSWKPVHLKMMELGGNRRFTEFLQTHGVPADMPIREKYSTRAAQWYRKNLRAEAEGLPGPCELPGGTGQLPASSCSPQGSTEKVLDIVYGATIPKGSMSLGGVLFQHESVRCALASVDDACTDARGRCDSWASGARRCDNWSNRSGSSDGEEEGDSLPAYLSRRFCQIVAARGSCSAERLKLMSTGSMPGFGSEEALPVLSVEAEPKSVDHSKLGSRTW</sequence>
<dbReference type="InterPro" id="IPR001164">
    <property type="entry name" value="ArfGAP_dom"/>
</dbReference>
<feature type="domain" description="Arf-GAP" evidence="6">
    <location>
        <begin position="8"/>
        <end position="125"/>
    </location>
</feature>
<evidence type="ECO:0000256" key="2">
    <source>
        <dbReference type="ARBA" id="ARBA00022723"/>
    </source>
</evidence>
<dbReference type="AlphaFoldDB" id="A0A813J0N9"/>
<protein>
    <recommendedName>
        <fullName evidence="6">Arf-GAP domain-containing protein</fullName>
    </recommendedName>
</protein>
<keyword evidence="4" id="KW-0862">Zinc</keyword>
<dbReference type="Proteomes" id="UP000626109">
    <property type="component" value="Unassembled WGS sequence"/>
</dbReference>
<evidence type="ECO:0000313" key="7">
    <source>
        <dbReference type="EMBL" id="CAE8658928.1"/>
    </source>
</evidence>